<evidence type="ECO:0000256" key="1">
    <source>
        <dbReference type="SAM" id="Phobius"/>
    </source>
</evidence>
<feature type="transmembrane region" description="Helical" evidence="1">
    <location>
        <begin position="77"/>
        <end position="96"/>
    </location>
</feature>
<keyword evidence="1" id="KW-0472">Membrane</keyword>
<dbReference type="EMBL" id="FRBL01000003">
    <property type="protein sequence ID" value="SHL33769.1"/>
    <property type="molecule type" value="Genomic_DNA"/>
</dbReference>
<organism evidence="2 3">
    <name type="scientific">Chitinophaga jiangningensis</name>
    <dbReference type="NCBI Taxonomy" id="1419482"/>
    <lineage>
        <taxon>Bacteria</taxon>
        <taxon>Pseudomonadati</taxon>
        <taxon>Bacteroidota</taxon>
        <taxon>Chitinophagia</taxon>
        <taxon>Chitinophagales</taxon>
        <taxon>Chitinophagaceae</taxon>
        <taxon>Chitinophaga</taxon>
    </lineage>
</organism>
<feature type="transmembrane region" description="Helical" evidence="1">
    <location>
        <begin position="108"/>
        <end position="130"/>
    </location>
</feature>
<accession>A0A1M6ZTN0</accession>
<keyword evidence="1" id="KW-1133">Transmembrane helix</keyword>
<proteinExistence type="predicted"/>
<reference evidence="2 3" key="1">
    <citation type="submission" date="2016-11" db="EMBL/GenBank/DDBJ databases">
        <authorList>
            <person name="Jaros S."/>
            <person name="Januszkiewicz K."/>
            <person name="Wedrychowicz H."/>
        </authorList>
    </citation>
    <scope>NUCLEOTIDE SEQUENCE [LARGE SCALE GENOMIC DNA]</scope>
    <source>
        <strain evidence="2 3">DSM 27406</strain>
    </source>
</reference>
<feature type="transmembrane region" description="Helical" evidence="1">
    <location>
        <begin position="164"/>
        <end position="183"/>
    </location>
</feature>
<gene>
    <name evidence="2" type="ORF">SAMN05444266_1035</name>
</gene>
<dbReference type="Proteomes" id="UP000184420">
    <property type="component" value="Unassembled WGS sequence"/>
</dbReference>
<sequence>MYDQVFHGDEKKKGRFTAYSRQIGVISLFLIMKAHKEPYRYLVHLAIVMALLLLYTYRQLPAAFTGAFAARWLFIRYYLYGFINFNLFYLLVFWLINQPVKQHRYARSITIALGAAVVFSLLKYAIGMLWGHDVIIQRMITIKPANGGKPPAEYLFSFWEYFRVAFKTSMGVVILAFAYRLFLDYRNEDPLANQLAQVESNASRLSAGSQLLLLHLKALTPLLTDQVRRSEEGVQAILLISELLRYLLYDKETTQGATTLKKELYFLQQYLSLRACLYPDQTITLQVTGEEDGATAMPMQLLLQAEKLLRQRENCNGALQIAVNVENKMPVMRMYEVSGALTTIE</sequence>
<keyword evidence="3" id="KW-1185">Reference proteome</keyword>
<keyword evidence="1" id="KW-0812">Transmembrane</keyword>
<evidence type="ECO:0000313" key="2">
    <source>
        <dbReference type="EMBL" id="SHL33769.1"/>
    </source>
</evidence>
<feature type="transmembrane region" description="Helical" evidence="1">
    <location>
        <begin position="39"/>
        <end position="57"/>
    </location>
</feature>
<dbReference type="STRING" id="1419482.SAMN05444266_1035"/>
<dbReference type="AlphaFoldDB" id="A0A1M6ZTN0"/>
<name>A0A1M6ZTN0_9BACT</name>
<protein>
    <submittedName>
        <fullName evidence="2">Uncharacterized protein</fullName>
    </submittedName>
</protein>
<evidence type="ECO:0000313" key="3">
    <source>
        <dbReference type="Proteomes" id="UP000184420"/>
    </source>
</evidence>